<dbReference type="OrthoDB" id="9815130at2"/>
<feature type="binding site" evidence="13">
    <location>
        <position position="29"/>
    </location>
    <ligand>
        <name>Zn(2+)</name>
        <dbReference type="ChEBI" id="CHEBI:29105"/>
    </ligand>
</feature>
<dbReference type="GO" id="GO:0005829">
    <property type="term" value="C:cytosol"/>
    <property type="evidence" value="ECO:0007669"/>
    <property type="project" value="TreeGrafter"/>
</dbReference>
<comment type="catalytic activity">
    <reaction evidence="12 13">
        <text>tRNA(Cys) + L-cysteine + ATP = L-cysteinyl-tRNA(Cys) + AMP + diphosphate</text>
        <dbReference type="Rhea" id="RHEA:17773"/>
        <dbReference type="Rhea" id="RHEA-COMP:9661"/>
        <dbReference type="Rhea" id="RHEA-COMP:9679"/>
        <dbReference type="ChEBI" id="CHEBI:30616"/>
        <dbReference type="ChEBI" id="CHEBI:33019"/>
        <dbReference type="ChEBI" id="CHEBI:35235"/>
        <dbReference type="ChEBI" id="CHEBI:78442"/>
        <dbReference type="ChEBI" id="CHEBI:78517"/>
        <dbReference type="ChEBI" id="CHEBI:456215"/>
        <dbReference type="EC" id="6.1.1.16"/>
    </reaction>
</comment>
<evidence type="ECO:0000256" key="10">
    <source>
        <dbReference type="ARBA" id="ARBA00022917"/>
    </source>
</evidence>
<feature type="binding site" evidence="13">
    <location>
        <position position="207"/>
    </location>
    <ligand>
        <name>Zn(2+)</name>
        <dbReference type="ChEBI" id="CHEBI:29105"/>
    </ligand>
</feature>
<evidence type="ECO:0000256" key="2">
    <source>
        <dbReference type="ARBA" id="ARBA00005594"/>
    </source>
</evidence>
<keyword evidence="16" id="KW-1185">Reference proteome</keyword>
<feature type="binding site" evidence="13">
    <location>
        <position position="236"/>
    </location>
    <ligand>
        <name>Zn(2+)</name>
        <dbReference type="ChEBI" id="CHEBI:29105"/>
    </ligand>
</feature>
<dbReference type="FunFam" id="3.40.50.620:FF:000068">
    <property type="entry name" value="Cysteine--tRNA ligase"/>
    <property type="match status" value="1"/>
</dbReference>
<evidence type="ECO:0000256" key="1">
    <source>
        <dbReference type="ARBA" id="ARBA00004496"/>
    </source>
</evidence>
<feature type="short sequence motif" description="'KMSKS' region" evidence="13">
    <location>
        <begin position="263"/>
        <end position="267"/>
    </location>
</feature>
<comment type="cofactor">
    <cofactor evidence="13">
        <name>Zn(2+)</name>
        <dbReference type="ChEBI" id="CHEBI:29105"/>
    </cofactor>
    <text evidence="13">Binds 1 zinc ion per subunit.</text>
</comment>
<dbReference type="AlphaFoldDB" id="A0A3G8ZQA8"/>
<keyword evidence="7 13" id="KW-0547">Nucleotide-binding</keyword>
<dbReference type="Gene3D" id="1.20.120.1910">
    <property type="entry name" value="Cysteine-tRNA ligase, C-terminal anti-codon recognition domain"/>
    <property type="match status" value="1"/>
</dbReference>
<evidence type="ECO:0000256" key="9">
    <source>
        <dbReference type="ARBA" id="ARBA00022840"/>
    </source>
</evidence>
<comment type="subcellular location">
    <subcellularLocation>
        <location evidence="1 13">Cytoplasm</location>
    </subcellularLocation>
</comment>
<reference evidence="15 16" key="1">
    <citation type="submission" date="2018-11" db="EMBL/GenBank/DDBJ databases">
        <authorList>
            <person name="Da X."/>
        </authorList>
    </citation>
    <scope>NUCLEOTIDE SEQUENCE [LARGE SCALE GENOMIC DNA]</scope>
    <source>
        <strain evidence="15 16">S14-144</strain>
    </source>
</reference>
<feature type="short sequence motif" description="'HIGH' region" evidence="13">
    <location>
        <begin position="31"/>
        <end position="41"/>
    </location>
</feature>
<evidence type="ECO:0000256" key="3">
    <source>
        <dbReference type="ARBA" id="ARBA00011245"/>
    </source>
</evidence>
<dbReference type="RefSeq" id="WP_124799889.1">
    <property type="nucleotide sequence ID" value="NZ_CP034170.1"/>
</dbReference>
<keyword evidence="6 13" id="KW-0479">Metal-binding</keyword>
<keyword evidence="9 13" id="KW-0067">ATP-binding</keyword>
<name>A0A3G8ZQA8_9ACTN</name>
<dbReference type="NCBIfam" id="TIGR00435">
    <property type="entry name" value="cysS"/>
    <property type="match status" value="1"/>
</dbReference>
<evidence type="ECO:0000256" key="5">
    <source>
        <dbReference type="ARBA" id="ARBA00022598"/>
    </source>
</evidence>
<dbReference type="Pfam" id="PF09190">
    <property type="entry name" value="DALR_2"/>
    <property type="match status" value="1"/>
</dbReference>
<dbReference type="EMBL" id="CP034170">
    <property type="protein sequence ID" value="AZI58985.1"/>
    <property type="molecule type" value="Genomic_DNA"/>
</dbReference>
<dbReference type="GO" id="GO:0006423">
    <property type="term" value="P:cysteinyl-tRNA aminoacylation"/>
    <property type="evidence" value="ECO:0007669"/>
    <property type="project" value="UniProtKB-UniRule"/>
</dbReference>
<keyword evidence="5 13" id="KW-0436">Ligase</keyword>
<dbReference type="Pfam" id="PF01406">
    <property type="entry name" value="tRNA-synt_1e"/>
    <property type="match status" value="1"/>
</dbReference>
<evidence type="ECO:0000256" key="8">
    <source>
        <dbReference type="ARBA" id="ARBA00022833"/>
    </source>
</evidence>
<evidence type="ECO:0000256" key="13">
    <source>
        <dbReference type="HAMAP-Rule" id="MF_00041"/>
    </source>
</evidence>
<keyword evidence="4 13" id="KW-0963">Cytoplasm</keyword>
<dbReference type="KEGG" id="nak:EH165_13350"/>
<comment type="subunit">
    <text evidence="3 13">Monomer.</text>
</comment>
<dbReference type="Gene3D" id="3.40.50.620">
    <property type="entry name" value="HUPs"/>
    <property type="match status" value="1"/>
</dbReference>
<sequence length="462" mass="50522">MTLHLYDTSTRSVRPFVPLVPGKVSMYVCGATVQGIPHIGHTRSSLVFDVLNRWLVYSGYEVSYVRNVTDIDDKILTKAADAHRPWWEWATTHERAFIEAYRVLGCLPPSIEPRATGHIPQMISMIEQLIETGHAYAAGGDAYFAVRSLPDYGKLSGQQIDEMTQGESLGAGKRDSADFTLWKAAKPGEPAWESPWGPGRPGWHIECSAMARAYLGAEFDIHGGGLDLVFPHHENERAQSNAAGDSFARFWLHNHWVTLAGEKMSKSLGNTATIDSITSHTRPIALRYYLIGAHYRSPIEYSQHALADAVTAFERVQAFLFRAADRLGAVEIGLLPSDFVQAMDDDLALPRALAVLHDYVRAGNSAVAAVDDAGTRTAATAVRSMLAVLGIDPFDPQWSQASSDSDSLRRATDALVVAMLAQRAEARAAKDFATSDQIRDQLAHAGIVVEDGRDGATWSLAH</sequence>
<dbReference type="GO" id="GO:0008270">
    <property type="term" value="F:zinc ion binding"/>
    <property type="evidence" value="ECO:0007669"/>
    <property type="project" value="UniProtKB-UniRule"/>
</dbReference>
<evidence type="ECO:0000259" key="14">
    <source>
        <dbReference type="SMART" id="SM00840"/>
    </source>
</evidence>
<dbReference type="GO" id="GO:0004817">
    <property type="term" value="F:cysteine-tRNA ligase activity"/>
    <property type="evidence" value="ECO:0007669"/>
    <property type="project" value="UniProtKB-UniRule"/>
</dbReference>
<dbReference type="Proteomes" id="UP000268084">
    <property type="component" value="Chromosome"/>
</dbReference>
<keyword evidence="8 13" id="KW-0862">Zinc</keyword>
<dbReference type="CDD" id="cd00672">
    <property type="entry name" value="CysRS_core"/>
    <property type="match status" value="1"/>
</dbReference>
<evidence type="ECO:0000256" key="6">
    <source>
        <dbReference type="ARBA" id="ARBA00022723"/>
    </source>
</evidence>
<evidence type="ECO:0000256" key="11">
    <source>
        <dbReference type="ARBA" id="ARBA00023146"/>
    </source>
</evidence>
<dbReference type="InterPro" id="IPR015273">
    <property type="entry name" value="Cys-tRNA-synt_Ia_DALR"/>
</dbReference>
<dbReference type="SUPFAM" id="SSF47323">
    <property type="entry name" value="Anticodon-binding domain of a subclass of class I aminoacyl-tRNA synthetases"/>
    <property type="match status" value="1"/>
</dbReference>
<evidence type="ECO:0000313" key="15">
    <source>
        <dbReference type="EMBL" id="AZI58985.1"/>
    </source>
</evidence>
<proteinExistence type="inferred from homology"/>
<dbReference type="GO" id="GO:0005524">
    <property type="term" value="F:ATP binding"/>
    <property type="evidence" value="ECO:0007669"/>
    <property type="project" value="UniProtKB-UniRule"/>
</dbReference>
<feature type="binding site" evidence="13">
    <location>
        <position position="266"/>
    </location>
    <ligand>
        <name>ATP</name>
        <dbReference type="ChEBI" id="CHEBI:30616"/>
    </ligand>
</feature>
<evidence type="ECO:0000256" key="4">
    <source>
        <dbReference type="ARBA" id="ARBA00022490"/>
    </source>
</evidence>
<dbReference type="InterPro" id="IPR024909">
    <property type="entry name" value="Cys-tRNA/MSH_ligase"/>
</dbReference>
<comment type="similarity">
    <text evidence="2 13">Belongs to the class-I aminoacyl-tRNA synthetase family.</text>
</comment>
<dbReference type="SUPFAM" id="SSF52374">
    <property type="entry name" value="Nucleotidylyl transferase"/>
    <property type="match status" value="1"/>
</dbReference>
<dbReference type="Pfam" id="PF23493">
    <property type="entry name" value="CysS_C"/>
    <property type="match status" value="1"/>
</dbReference>
<dbReference type="PANTHER" id="PTHR10890">
    <property type="entry name" value="CYSTEINYL-TRNA SYNTHETASE"/>
    <property type="match status" value="1"/>
</dbReference>
<evidence type="ECO:0000256" key="12">
    <source>
        <dbReference type="ARBA" id="ARBA00047398"/>
    </source>
</evidence>
<evidence type="ECO:0000256" key="7">
    <source>
        <dbReference type="ARBA" id="ARBA00022741"/>
    </source>
</evidence>
<dbReference type="InterPro" id="IPR014729">
    <property type="entry name" value="Rossmann-like_a/b/a_fold"/>
</dbReference>
<dbReference type="SMART" id="SM00840">
    <property type="entry name" value="DALR_2"/>
    <property type="match status" value="1"/>
</dbReference>
<dbReference type="InterPro" id="IPR056411">
    <property type="entry name" value="CysS_C"/>
</dbReference>
<gene>
    <name evidence="13" type="primary">cysS</name>
    <name evidence="15" type="ORF">EH165_13350</name>
</gene>
<feature type="binding site" evidence="13">
    <location>
        <position position="232"/>
    </location>
    <ligand>
        <name>Zn(2+)</name>
        <dbReference type="ChEBI" id="CHEBI:29105"/>
    </ligand>
</feature>
<dbReference type="InterPro" id="IPR009080">
    <property type="entry name" value="tRNAsynth_Ia_anticodon-bd"/>
</dbReference>
<dbReference type="EC" id="6.1.1.16" evidence="13"/>
<dbReference type="PRINTS" id="PR00983">
    <property type="entry name" value="TRNASYNTHCYS"/>
</dbReference>
<dbReference type="InterPro" id="IPR032678">
    <property type="entry name" value="tRNA-synt_1_cat_dom"/>
</dbReference>
<dbReference type="InterPro" id="IPR015803">
    <property type="entry name" value="Cys-tRNA-ligase"/>
</dbReference>
<keyword evidence="11 13" id="KW-0030">Aminoacyl-tRNA synthetase</keyword>
<reference evidence="15 16" key="2">
    <citation type="submission" date="2018-12" db="EMBL/GenBank/DDBJ databases">
        <title>Nakamurella antarcticus sp. nov., isolated from Antarctica South Shetland Islands soil.</title>
        <authorList>
            <person name="Peng F."/>
        </authorList>
    </citation>
    <scope>NUCLEOTIDE SEQUENCE [LARGE SCALE GENOMIC DNA]</scope>
    <source>
        <strain evidence="15 16">S14-144</strain>
    </source>
</reference>
<evidence type="ECO:0000313" key="16">
    <source>
        <dbReference type="Proteomes" id="UP000268084"/>
    </source>
</evidence>
<dbReference type="PANTHER" id="PTHR10890:SF30">
    <property type="entry name" value="CYSTEINE--TRNA LIGASE"/>
    <property type="match status" value="1"/>
</dbReference>
<keyword evidence="10 13" id="KW-0648">Protein biosynthesis</keyword>
<protein>
    <recommendedName>
        <fullName evidence="13">Cysteine--tRNA ligase</fullName>
        <ecNumber evidence="13">6.1.1.16</ecNumber>
    </recommendedName>
    <alternativeName>
        <fullName evidence="13">Cysteinyl-tRNA synthetase</fullName>
        <shortName evidence="13">CysRS</shortName>
    </alternativeName>
</protein>
<accession>A0A3G8ZQA8</accession>
<organism evidence="15 16">
    <name type="scientific">Nakamurella antarctica</name>
    <dbReference type="NCBI Taxonomy" id="1902245"/>
    <lineage>
        <taxon>Bacteria</taxon>
        <taxon>Bacillati</taxon>
        <taxon>Actinomycetota</taxon>
        <taxon>Actinomycetes</taxon>
        <taxon>Nakamurellales</taxon>
        <taxon>Nakamurellaceae</taxon>
        <taxon>Nakamurella</taxon>
    </lineage>
</organism>
<dbReference type="HAMAP" id="MF_00041">
    <property type="entry name" value="Cys_tRNA_synth"/>
    <property type="match status" value="1"/>
</dbReference>
<feature type="domain" description="Cysteinyl-tRNA synthetase class Ia DALR" evidence="14">
    <location>
        <begin position="338"/>
        <end position="400"/>
    </location>
</feature>